<evidence type="ECO:0000313" key="3">
    <source>
        <dbReference type="Proteomes" id="UP000199308"/>
    </source>
</evidence>
<keyword evidence="1" id="KW-0472">Membrane</keyword>
<sequence length="166" mass="18029">MKAVNTKVQGFTLIELVIVIVLLGILSVVAAPKFVDINKDAKIAVLNGAKGAIESGLDLFAAKALNRNNVKPVPDGDLGPIRTEGYVEINGVDIGIINDIEPAFDVFRLEEQVNALFDMPETFDLAPGVTDLGFYLYYNDKPESLNCYVRYAQGADDQVMIETSSC</sequence>
<dbReference type="Proteomes" id="UP000199308">
    <property type="component" value="Unassembled WGS sequence"/>
</dbReference>
<dbReference type="InterPro" id="IPR012902">
    <property type="entry name" value="N_methyl_site"/>
</dbReference>
<dbReference type="RefSeq" id="WP_093328040.1">
    <property type="nucleotide sequence ID" value="NZ_AP027363.1"/>
</dbReference>
<feature type="transmembrane region" description="Helical" evidence="1">
    <location>
        <begin position="12"/>
        <end position="31"/>
    </location>
</feature>
<dbReference type="Pfam" id="PF07963">
    <property type="entry name" value="N_methyl"/>
    <property type="match status" value="1"/>
</dbReference>
<accession>A0A1I0B673</accession>
<proteinExistence type="predicted"/>
<protein>
    <submittedName>
        <fullName evidence="2">MSHA pilin protein MshA</fullName>
    </submittedName>
</protein>
<dbReference type="OrthoDB" id="6399392at2"/>
<keyword evidence="1" id="KW-0812">Transmembrane</keyword>
<dbReference type="SUPFAM" id="SSF54523">
    <property type="entry name" value="Pili subunits"/>
    <property type="match status" value="1"/>
</dbReference>
<dbReference type="AlphaFoldDB" id="A0A1I0B673"/>
<dbReference type="InterPro" id="IPR045584">
    <property type="entry name" value="Pilin-like"/>
</dbReference>
<dbReference type="NCBIfam" id="TIGR02532">
    <property type="entry name" value="IV_pilin_GFxxxE"/>
    <property type="match status" value="1"/>
</dbReference>
<dbReference type="EMBL" id="FOHK01000003">
    <property type="protein sequence ID" value="SET01526.1"/>
    <property type="molecule type" value="Genomic_DNA"/>
</dbReference>
<keyword evidence="1" id="KW-1133">Transmembrane helix</keyword>
<reference evidence="2 3" key="1">
    <citation type="submission" date="2016-10" db="EMBL/GenBank/DDBJ databases">
        <authorList>
            <person name="de Groot N.N."/>
        </authorList>
    </citation>
    <scope>NUCLEOTIDE SEQUENCE [LARGE SCALE GENOMIC DNA]</scope>
    <source>
        <strain evidence="2 3">DSM 19706</strain>
    </source>
</reference>
<name>A0A1I0B673_THASX</name>
<organism evidence="2 3">
    <name type="scientific">Thalassotalea agarivorans</name>
    <name type="common">Thalassomonas agarivorans</name>
    <dbReference type="NCBI Taxonomy" id="349064"/>
    <lineage>
        <taxon>Bacteria</taxon>
        <taxon>Pseudomonadati</taxon>
        <taxon>Pseudomonadota</taxon>
        <taxon>Gammaproteobacteria</taxon>
        <taxon>Alteromonadales</taxon>
        <taxon>Colwelliaceae</taxon>
        <taxon>Thalassotalea</taxon>
    </lineage>
</organism>
<dbReference type="Gene3D" id="3.30.700.10">
    <property type="entry name" value="Glycoprotein, Type 4 Pilin"/>
    <property type="match status" value="1"/>
</dbReference>
<gene>
    <name evidence="2" type="ORF">SAMN05660429_00917</name>
</gene>
<dbReference type="PROSITE" id="PS00409">
    <property type="entry name" value="PROKAR_NTER_METHYL"/>
    <property type="match status" value="1"/>
</dbReference>
<evidence type="ECO:0000256" key="1">
    <source>
        <dbReference type="SAM" id="Phobius"/>
    </source>
</evidence>
<dbReference type="STRING" id="349064.SAMN05660429_00917"/>
<evidence type="ECO:0000313" key="2">
    <source>
        <dbReference type="EMBL" id="SET01526.1"/>
    </source>
</evidence>
<keyword evidence="3" id="KW-1185">Reference proteome</keyword>